<keyword evidence="2" id="KW-1185">Reference proteome</keyword>
<organism evidence="1 2">
    <name type="scientific">Gluconobacter wancherniae NBRC 103581</name>
    <dbReference type="NCBI Taxonomy" id="656744"/>
    <lineage>
        <taxon>Bacteria</taxon>
        <taxon>Pseudomonadati</taxon>
        <taxon>Pseudomonadota</taxon>
        <taxon>Alphaproteobacteria</taxon>
        <taxon>Acetobacterales</taxon>
        <taxon>Acetobacteraceae</taxon>
        <taxon>Gluconobacter</taxon>
    </lineage>
</organism>
<proteinExistence type="predicted"/>
<evidence type="ECO:0000313" key="2">
    <source>
        <dbReference type="Proteomes" id="UP000321230"/>
    </source>
</evidence>
<sequence>MQLTVLEERRLNRRCNSNFVPPICWGAGDLGSLVPFMINALEVSEFSDEKPKLCLGDGETIYSAKQKLHPPYEG</sequence>
<dbReference type="EMBL" id="BJUZ01000001">
    <property type="protein sequence ID" value="GEK93312.1"/>
    <property type="molecule type" value="Genomic_DNA"/>
</dbReference>
<protein>
    <submittedName>
        <fullName evidence="1">Uncharacterized protein</fullName>
    </submittedName>
</protein>
<reference evidence="1 2" key="1">
    <citation type="submission" date="2019-07" db="EMBL/GenBank/DDBJ databases">
        <title>Whole genome shotgun sequence of Gluconobacter wancherniae NBRC 103581.</title>
        <authorList>
            <person name="Hosoyama A."/>
            <person name="Uohara A."/>
            <person name="Ohji S."/>
            <person name="Ichikawa N."/>
        </authorList>
    </citation>
    <scope>NUCLEOTIDE SEQUENCE [LARGE SCALE GENOMIC DNA]</scope>
    <source>
        <strain evidence="1 2">NBRC 103581</strain>
    </source>
</reference>
<name>A0A511B0I3_9PROT</name>
<accession>A0A511B0I3</accession>
<comment type="caution">
    <text evidence="1">The sequence shown here is derived from an EMBL/GenBank/DDBJ whole genome shotgun (WGS) entry which is preliminary data.</text>
</comment>
<gene>
    <name evidence="1" type="ORF">GWA01_10820</name>
</gene>
<evidence type="ECO:0000313" key="1">
    <source>
        <dbReference type="EMBL" id="GEK93312.1"/>
    </source>
</evidence>
<dbReference type="AlphaFoldDB" id="A0A511B0I3"/>
<dbReference type="Proteomes" id="UP000321230">
    <property type="component" value="Unassembled WGS sequence"/>
</dbReference>